<name>F3ZNT7_9BACE</name>
<dbReference type="OrthoDB" id="1121837at2"/>
<dbReference type="Proteomes" id="UP000018439">
    <property type="component" value="Chromosome"/>
</dbReference>
<sequence>MLIYNTTYHVEEEVESNFLIWIKESFIPEVLKQDILKNPRICKILSHSEPGHSNFALQWEVDSPKALHQHQMQYGTFAQDEVNKIFKEKVLSFDTLMRVVE</sequence>
<evidence type="ECO:0000313" key="1">
    <source>
        <dbReference type="EMBL" id="EGJ71513.1"/>
    </source>
</evidence>
<keyword evidence="2" id="KW-1185">Reference proteome</keyword>
<accession>F3ZNT7</accession>
<dbReference type="eggNOG" id="ENOG50300HS">
    <property type="taxonomic scope" value="Bacteria"/>
</dbReference>
<protein>
    <recommendedName>
        <fullName evidence="3">DUF4286 domain-containing protein</fullName>
    </recommendedName>
</protein>
<evidence type="ECO:0008006" key="3">
    <source>
        <dbReference type="Google" id="ProtNLM"/>
    </source>
</evidence>
<organism evidence="1 2">
    <name type="scientific">Bacteroides coprosuis DSM 18011</name>
    <dbReference type="NCBI Taxonomy" id="679937"/>
    <lineage>
        <taxon>Bacteria</taxon>
        <taxon>Pseudomonadati</taxon>
        <taxon>Bacteroidota</taxon>
        <taxon>Bacteroidia</taxon>
        <taxon>Bacteroidales</taxon>
        <taxon>Bacteroidaceae</taxon>
        <taxon>Bacteroides</taxon>
    </lineage>
</organism>
<dbReference type="STRING" id="679937.Bcop_1314"/>
<dbReference type="Pfam" id="PF14114">
    <property type="entry name" value="DUF4286"/>
    <property type="match status" value="1"/>
</dbReference>
<evidence type="ECO:0000313" key="2">
    <source>
        <dbReference type="Proteomes" id="UP000018439"/>
    </source>
</evidence>
<proteinExistence type="predicted"/>
<dbReference type="InterPro" id="IPR025563">
    <property type="entry name" value="DUF4286"/>
</dbReference>
<reference evidence="1 2" key="1">
    <citation type="journal article" date="2011" name="Stand. Genomic Sci.">
        <title>Non-contiguous finished genome sequence of Bacteroides coprosuis type strain (PC139).</title>
        <authorList>
            <person name="Land M."/>
            <person name="Held B."/>
            <person name="Gronow S."/>
            <person name="Abt B."/>
            <person name="Lucas S."/>
            <person name="Del Rio T.G."/>
            <person name="Nolan M."/>
            <person name="Tice H."/>
            <person name="Cheng J.F."/>
            <person name="Pitluck S."/>
            <person name="Liolios K."/>
            <person name="Pagani I."/>
            <person name="Ivanova N."/>
            <person name="Mavromatis K."/>
            <person name="Mikhailova N."/>
            <person name="Pati A."/>
            <person name="Tapia R."/>
            <person name="Han C."/>
            <person name="Goodwin L."/>
            <person name="Chen A."/>
            <person name="Palaniappan K."/>
            <person name="Hauser L."/>
            <person name="Brambilla E.M."/>
            <person name="Rohde M."/>
            <person name="Goker M."/>
            <person name="Detter J.C."/>
            <person name="Woyke T."/>
            <person name="Bristow J."/>
            <person name="Eisen J.A."/>
            <person name="Markowitz V."/>
            <person name="Hugenholtz P."/>
            <person name="Kyrpides N.C."/>
            <person name="Klenk H.P."/>
            <person name="Lapidus A."/>
        </authorList>
    </citation>
    <scope>NUCLEOTIDE SEQUENCE</scope>
    <source>
        <strain evidence="1 2">DSM 18011</strain>
    </source>
</reference>
<dbReference type="AlphaFoldDB" id="F3ZNT7"/>
<dbReference type="EMBL" id="CM001167">
    <property type="protein sequence ID" value="EGJ71513.1"/>
    <property type="molecule type" value="Genomic_DNA"/>
</dbReference>
<gene>
    <name evidence="1" type="ORF">Bcop_1314</name>
</gene>
<dbReference type="HOGENOM" id="CLU_146735_2_0_10"/>